<proteinExistence type="inferred from homology"/>
<evidence type="ECO:0000256" key="4">
    <source>
        <dbReference type="ARBA" id="ARBA00023033"/>
    </source>
</evidence>
<evidence type="ECO:0000256" key="2">
    <source>
        <dbReference type="ARBA" id="ARBA00022643"/>
    </source>
</evidence>
<dbReference type="GO" id="GO:0016705">
    <property type="term" value="F:oxidoreductase activity, acting on paired donors, with incorporation or reduction of molecular oxygen"/>
    <property type="evidence" value="ECO:0007669"/>
    <property type="project" value="InterPro"/>
</dbReference>
<dbReference type="InterPro" id="IPR016215">
    <property type="entry name" value="NTA_MOA"/>
</dbReference>
<reference evidence="8" key="1">
    <citation type="journal article" date="2022" name="G3 (Bethesda)">
        <title>Unveiling the complete genome sequence of Alicyclobacillus acidoterrestris DSM 3922T, a taint-producing strain.</title>
        <authorList>
            <person name="Leonardo I.C."/>
            <person name="Barreto Crespo M.T."/>
            <person name="Gaspar F.B."/>
        </authorList>
    </citation>
    <scope>NUCLEOTIDE SEQUENCE [LARGE SCALE GENOMIC DNA]</scope>
    <source>
        <strain evidence="8">DSM 3922</strain>
    </source>
</reference>
<dbReference type="Proteomes" id="UP000829401">
    <property type="component" value="Chromosome"/>
</dbReference>
<dbReference type="NCBIfam" id="TIGR03860">
    <property type="entry name" value="FMN_nitrolo"/>
    <property type="match status" value="1"/>
</dbReference>
<dbReference type="OrthoDB" id="3265338at2"/>
<evidence type="ECO:0000256" key="1">
    <source>
        <dbReference type="ARBA" id="ARBA00022630"/>
    </source>
</evidence>
<dbReference type="FunFam" id="3.20.20.30:FF:000008">
    <property type="entry name" value="Xenobiotic compound monooxygenase A subunit"/>
    <property type="match status" value="1"/>
</dbReference>
<dbReference type="AlphaFoldDB" id="T0BMI0"/>
<organism evidence="7 8">
    <name type="scientific">Alicyclobacillus acidoterrestris (strain ATCC 49025 / DSM 3922 / CIP 106132 / NCIMB 13137 / GD3B)</name>
    <dbReference type="NCBI Taxonomy" id="1356854"/>
    <lineage>
        <taxon>Bacteria</taxon>
        <taxon>Bacillati</taxon>
        <taxon>Bacillota</taxon>
        <taxon>Bacilli</taxon>
        <taxon>Bacillales</taxon>
        <taxon>Alicyclobacillaceae</taxon>
        <taxon>Alicyclobacillus</taxon>
    </lineage>
</organism>
<keyword evidence="1" id="KW-0285">Flavoprotein</keyword>
<dbReference type="RefSeq" id="WP_021296950.1">
    <property type="nucleotide sequence ID" value="NZ_AURB01000140.1"/>
</dbReference>
<sequence>MKHGRIYLNAFVMNCVGHQSPGLWTHPEDESHRYTDIEYWADLARTLERGRFDAVFLADVLGVYDVFEGSRDAAVRNAAQIPVNDPMLVVPVMAQVTKHLGFGVTASVSYEPPYVFARRMSTLDHLTKGRVGWNIVTSYLDSAARNMGLVKQVSHDERYDIAEEYLEVCYKLWEASWEDDAVVLDRQQKIYANPSKVHDIGHRGRYFSVPGIHLCEPSPQRTPVLYQAGSSTRGRAFAARHAECVFIIAPTVAIAKTYVRALREEAAKIGRDPNEIRVFSMFTPIVGRTQAEAEEKYLDYVRHASTSGALALYGGWSGIDLSQYELDEPLKYVQNEAIHSAIEAFTTMDPDKQWTVDEIAKFIGIGGRGPVFVGTPDKVADTMEAWVAEADVDGFNIAYAVTPGTYVDFVDLVVPTLQRRGLVQSDYVADTLRGNLYDGRRYLPDTHPARQYRGQIQAGASHLGA</sequence>
<name>T0BMI0_ALIAG</name>
<dbReference type="Pfam" id="PF00296">
    <property type="entry name" value="Bac_luciferase"/>
    <property type="match status" value="1"/>
</dbReference>
<dbReference type="Gene3D" id="3.20.20.30">
    <property type="entry name" value="Luciferase-like domain"/>
    <property type="match status" value="1"/>
</dbReference>
<comment type="similarity">
    <text evidence="5">Belongs to the NtaA/SnaA/DszA monooxygenase family.</text>
</comment>
<dbReference type="PANTHER" id="PTHR30011">
    <property type="entry name" value="ALKANESULFONATE MONOOXYGENASE-RELATED"/>
    <property type="match status" value="1"/>
</dbReference>
<accession>T0BMI0</accession>
<keyword evidence="3" id="KW-0560">Oxidoreductase</keyword>
<dbReference type="KEGG" id="aaco:K1I37_05150"/>
<dbReference type="SUPFAM" id="SSF51679">
    <property type="entry name" value="Bacterial luciferase-like"/>
    <property type="match status" value="1"/>
</dbReference>
<dbReference type="EMBL" id="CP080467">
    <property type="protein sequence ID" value="UNO49894.1"/>
    <property type="molecule type" value="Genomic_DNA"/>
</dbReference>
<evidence type="ECO:0000313" key="7">
    <source>
        <dbReference type="EMBL" id="UNO49894.1"/>
    </source>
</evidence>
<evidence type="ECO:0000313" key="8">
    <source>
        <dbReference type="Proteomes" id="UP000829401"/>
    </source>
</evidence>
<evidence type="ECO:0000256" key="5">
    <source>
        <dbReference type="ARBA" id="ARBA00033748"/>
    </source>
</evidence>
<protein>
    <submittedName>
        <fullName evidence="7">LLM class flavin-dependent oxidoreductase</fullName>
    </submittedName>
</protein>
<evidence type="ECO:0000256" key="3">
    <source>
        <dbReference type="ARBA" id="ARBA00023002"/>
    </source>
</evidence>
<dbReference type="PIRSF" id="PIRSF000337">
    <property type="entry name" value="NTA_MOA"/>
    <property type="match status" value="1"/>
</dbReference>
<gene>
    <name evidence="7" type="ORF">K1I37_05150</name>
</gene>
<dbReference type="InterPro" id="IPR036661">
    <property type="entry name" value="Luciferase-like_sf"/>
</dbReference>
<keyword evidence="2" id="KW-0288">FMN</keyword>
<dbReference type="eggNOG" id="COG2141">
    <property type="taxonomic scope" value="Bacteria"/>
</dbReference>
<dbReference type="CDD" id="cd01095">
    <property type="entry name" value="Nitrilotriacetate_monoxgenase"/>
    <property type="match status" value="1"/>
</dbReference>
<dbReference type="InterPro" id="IPR011251">
    <property type="entry name" value="Luciferase-like_dom"/>
</dbReference>
<dbReference type="STRING" id="1356854.N007_09450"/>
<evidence type="ECO:0000259" key="6">
    <source>
        <dbReference type="Pfam" id="PF00296"/>
    </source>
</evidence>
<keyword evidence="4" id="KW-0503">Monooxygenase</keyword>
<accession>A0A9E6ZVD8</accession>
<dbReference type="InterPro" id="IPR051260">
    <property type="entry name" value="Diverse_substr_monoxygenases"/>
</dbReference>
<dbReference type="GO" id="GO:0004497">
    <property type="term" value="F:monooxygenase activity"/>
    <property type="evidence" value="ECO:0007669"/>
    <property type="project" value="UniProtKB-KW"/>
</dbReference>
<feature type="domain" description="Luciferase-like" evidence="6">
    <location>
        <begin position="27"/>
        <end position="388"/>
    </location>
</feature>
<dbReference type="PANTHER" id="PTHR30011:SF16">
    <property type="entry name" value="C2H2 FINGER DOMAIN TRANSCRIPTION FACTOR (EUROFUNG)-RELATED"/>
    <property type="match status" value="1"/>
</dbReference>
<keyword evidence="8" id="KW-1185">Reference proteome</keyword>